<protein>
    <submittedName>
        <fullName evidence="10">ABC transporter permease</fullName>
    </submittedName>
</protein>
<dbReference type="Pfam" id="PF02687">
    <property type="entry name" value="FtsX"/>
    <property type="match status" value="1"/>
</dbReference>
<evidence type="ECO:0000259" key="8">
    <source>
        <dbReference type="Pfam" id="PF02687"/>
    </source>
</evidence>
<dbReference type="InterPro" id="IPR025857">
    <property type="entry name" value="MacB_PCD"/>
</dbReference>
<evidence type="ECO:0000256" key="1">
    <source>
        <dbReference type="ARBA" id="ARBA00004651"/>
    </source>
</evidence>
<feature type="domain" description="ABC3 transporter permease C-terminal" evidence="8">
    <location>
        <begin position="335"/>
        <end position="463"/>
    </location>
</feature>
<evidence type="ECO:0000256" key="3">
    <source>
        <dbReference type="ARBA" id="ARBA00022692"/>
    </source>
</evidence>
<feature type="domain" description="MacB-like periplasmic core" evidence="9">
    <location>
        <begin position="21"/>
        <end position="306"/>
    </location>
</feature>
<dbReference type="AlphaFoldDB" id="A0A9W6DG60"/>
<sequence length="471" mass="53501">MNRIDLIRMGLKNLFRRKLRTFLTTLGIIIGTISIVVMISIGLGMQISMDKQLSNMGNIDIVEIYPSNGNSDNGFYGGMSMSIYSDNTSTTKEQEKNNIKEEDLASFKQIKGVENATPIIEYDASLTCKKYETSCNIVGMNVDFMELYGIEIDGGRMLTKDDKNGYIYGSEIPYRFYNPNQRFSRWDDDYDPITGERKPPKVNPLEDRIKLNFDRRYRYNNDSDEKMGRPINVTAIGSIKKDDYWRFADNIFMDFDQLSELRDKYDKMTAYKAYDGRKPKDLGYEKVYLYVPKRSDVENVQKEIEKLGFTARSNIEMLNQTQSITNTIKMVFGGIGGIALLVAAIGITNTMVMAIYERRKEIGVMKVIGASIKDIKKLFLFESATLGLLGGLLGIIISLILSYALNNLQNAKFMSYMGIYSRGEEQFQLSIIPPWLIILALVFTSFIGLVSGYLPARKAMKLSALEAIKTE</sequence>
<comment type="subcellular location">
    <subcellularLocation>
        <location evidence="1">Cell membrane</location>
        <topology evidence="1">Multi-pass membrane protein</topology>
    </subcellularLocation>
</comment>
<evidence type="ECO:0000256" key="2">
    <source>
        <dbReference type="ARBA" id="ARBA00022475"/>
    </source>
</evidence>
<evidence type="ECO:0000256" key="6">
    <source>
        <dbReference type="ARBA" id="ARBA00038076"/>
    </source>
</evidence>
<dbReference type="RefSeq" id="WP_281819325.1">
    <property type="nucleotide sequence ID" value="NZ_BRLB01000024.1"/>
</dbReference>
<evidence type="ECO:0000313" key="11">
    <source>
        <dbReference type="Proteomes" id="UP001144256"/>
    </source>
</evidence>
<evidence type="ECO:0000313" key="10">
    <source>
        <dbReference type="EMBL" id="GKX31966.1"/>
    </source>
</evidence>
<keyword evidence="2" id="KW-1003">Cell membrane</keyword>
<comment type="caution">
    <text evidence="10">The sequence shown here is derived from an EMBL/GenBank/DDBJ whole genome shotgun (WGS) entry which is preliminary data.</text>
</comment>
<dbReference type="GO" id="GO:0005886">
    <property type="term" value="C:plasma membrane"/>
    <property type="evidence" value="ECO:0007669"/>
    <property type="project" value="UniProtKB-SubCell"/>
</dbReference>
<dbReference type="GO" id="GO:0022857">
    <property type="term" value="F:transmembrane transporter activity"/>
    <property type="evidence" value="ECO:0007669"/>
    <property type="project" value="TreeGrafter"/>
</dbReference>
<evidence type="ECO:0000256" key="5">
    <source>
        <dbReference type="ARBA" id="ARBA00023136"/>
    </source>
</evidence>
<dbReference type="InterPro" id="IPR050250">
    <property type="entry name" value="Macrolide_Exporter_MacB"/>
</dbReference>
<feature type="transmembrane region" description="Helical" evidence="7">
    <location>
        <begin position="21"/>
        <end position="45"/>
    </location>
</feature>
<accession>A0A9W6DG60</accession>
<keyword evidence="4 7" id="KW-1133">Transmembrane helix</keyword>
<gene>
    <name evidence="10" type="ORF">SH1V18_44460</name>
</gene>
<name>A0A9W6DG60_9FIRM</name>
<organism evidence="10 11">
    <name type="scientific">Vallitalea longa</name>
    <dbReference type="NCBI Taxonomy" id="2936439"/>
    <lineage>
        <taxon>Bacteria</taxon>
        <taxon>Bacillati</taxon>
        <taxon>Bacillota</taxon>
        <taxon>Clostridia</taxon>
        <taxon>Lachnospirales</taxon>
        <taxon>Vallitaleaceae</taxon>
        <taxon>Vallitalea</taxon>
    </lineage>
</organism>
<proteinExistence type="inferred from homology"/>
<dbReference type="Proteomes" id="UP001144256">
    <property type="component" value="Unassembled WGS sequence"/>
</dbReference>
<feature type="transmembrane region" description="Helical" evidence="7">
    <location>
        <begin position="435"/>
        <end position="454"/>
    </location>
</feature>
<dbReference type="PANTHER" id="PTHR30572:SF4">
    <property type="entry name" value="ABC TRANSPORTER PERMEASE YTRF"/>
    <property type="match status" value="1"/>
</dbReference>
<keyword evidence="5 7" id="KW-0472">Membrane</keyword>
<feature type="transmembrane region" description="Helical" evidence="7">
    <location>
        <begin position="378"/>
        <end position="405"/>
    </location>
</feature>
<dbReference type="InterPro" id="IPR003838">
    <property type="entry name" value="ABC3_permease_C"/>
</dbReference>
<comment type="similarity">
    <text evidence="6">Belongs to the ABC-4 integral membrane protein family.</text>
</comment>
<evidence type="ECO:0000256" key="4">
    <source>
        <dbReference type="ARBA" id="ARBA00022989"/>
    </source>
</evidence>
<keyword evidence="11" id="KW-1185">Reference proteome</keyword>
<dbReference type="PANTHER" id="PTHR30572">
    <property type="entry name" value="MEMBRANE COMPONENT OF TRANSPORTER-RELATED"/>
    <property type="match status" value="1"/>
</dbReference>
<feature type="transmembrane region" description="Helical" evidence="7">
    <location>
        <begin position="330"/>
        <end position="357"/>
    </location>
</feature>
<dbReference type="Pfam" id="PF12704">
    <property type="entry name" value="MacB_PCD"/>
    <property type="match status" value="1"/>
</dbReference>
<dbReference type="EMBL" id="BRLB01000024">
    <property type="protein sequence ID" value="GKX31966.1"/>
    <property type="molecule type" value="Genomic_DNA"/>
</dbReference>
<reference evidence="10" key="1">
    <citation type="submission" date="2022-06" db="EMBL/GenBank/DDBJ databases">
        <title>Vallitalea longa sp. nov., an anaerobic bacterium isolated from marine sediment.</title>
        <authorList>
            <person name="Hirano S."/>
            <person name="Terahara T."/>
            <person name="Mori K."/>
            <person name="Hamada M."/>
            <person name="Matsumoto R."/>
            <person name="Kobayashi T."/>
        </authorList>
    </citation>
    <scope>NUCLEOTIDE SEQUENCE</scope>
    <source>
        <strain evidence="10">SH18-1</strain>
    </source>
</reference>
<evidence type="ECO:0000259" key="9">
    <source>
        <dbReference type="Pfam" id="PF12704"/>
    </source>
</evidence>
<keyword evidence="3 7" id="KW-0812">Transmembrane</keyword>
<evidence type="ECO:0000256" key="7">
    <source>
        <dbReference type="SAM" id="Phobius"/>
    </source>
</evidence>